<feature type="signal peptide" evidence="9">
    <location>
        <begin position="1"/>
        <end position="33"/>
    </location>
</feature>
<evidence type="ECO:0000256" key="3">
    <source>
        <dbReference type="ARBA" id="ARBA00022448"/>
    </source>
</evidence>
<dbReference type="Gene3D" id="1.20.1600.10">
    <property type="entry name" value="Outer membrane efflux proteins (OEP)"/>
    <property type="match status" value="1"/>
</dbReference>
<gene>
    <name evidence="10" type="ORF">MOP44_12765</name>
</gene>
<evidence type="ECO:0000256" key="7">
    <source>
        <dbReference type="ARBA" id="ARBA00023237"/>
    </source>
</evidence>
<dbReference type="RefSeq" id="WP_260796426.1">
    <property type="nucleotide sequence ID" value="NZ_CP093313.1"/>
</dbReference>
<evidence type="ECO:0000256" key="8">
    <source>
        <dbReference type="SAM" id="MobiDB-lite"/>
    </source>
</evidence>
<dbReference type="InterPro" id="IPR051906">
    <property type="entry name" value="TolC-like"/>
</dbReference>
<dbReference type="PANTHER" id="PTHR30026">
    <property type="entry name" value="OUTER MEMBRANE PROTEIN TOLC"/>
    <property type="match status" value="1"/>
</dbReference>
<keyword evidence="5" id="KW-0812">Transmembrane</keyword>
<evidence type="ECO:0000256" key="6">
    <source>
        <dbReference type="ARBA" id="ARBA00023136"/>
    </source>
</evidence>
<dbReference type="InterPro" id="IPR003423">
    <property type="entry name" value="OMP_efflux"/>
</dbReference>
<sequence>MKFAESQRARFPMTAPIFLASVLALSIAAGAQAFPDGGAPAGYGSINTPRPINPAAGTTSPSARATQNLNPYLGSTPHGVATNDTLHISLEDAIARGLQYNLGLIDSQQAGADARAQRERALSALLPQISARAEQTYQQLSLKAIGLRLPPQAGFHLPPTTGQFGYSEARIAAESPLLNISLLDRYRQQKALESASVLATKDARDVVVFAVGAAYFQVIASQARVQTAQAALASAVELNRQVTDQFKSEISPEIDTLRANVEMHTAEQRLTDAQNDLEKDKLTLDRIIGIPLDQAWAPAGDYGYSPLLPEASAPAKSKPIRFDVASAKATVAASQLRLRAAQAERLPEVSFHASYGGGGVNPANYNRVDEITGNVSVPLFTSGRIRSDVHAAQSDLAQRRAELSDLEGRAAYDVRTAELDARASESGVKVAAENRTLAERALAQSQDRYTNGVTNYLEVLQAQEAVVAADENYIASLFSFNVAKVSLARALGSAESRIPEFFGTPEPTR</sequence>
<evidence type="ECO:0000256" key="2">
    <source>
        <dbReference type="ARBA" id="ARBA00007613"/>
    </source>
</evidence>
<keyword evidence="6" id="KW-0472">Membrane</keyword>
<dbReference type="PANTHER" id="PTHR30026:SF20">
    <property type="entry name" value="OUTER MEMBRANE PROTEIN TOLC"/>
    <property type="match status" value="1"/>
</dbReference>
<reference evidence="10" key="1">
    <citation type="submission" date="2021-04" db="EMBL/GenBank/DDBJ databases">
        <title>Phylogenetic analysis of Acidobacteriaceae.</title>
        <authorList>
            <person name="Qiu L."/>
            <person name="Zhang Q."/>
        </authorList>
    </citation>
    <scope>NUCLEOTIDE SEQUENCE</scope>
    <source>
        <strain evidence="10">DSM 25168</strain>
    </source>
</reference>
<dbReference type="KEGG" id="orp:MOP44_12765"/>
<dbReference type="Proteomes" id="UP001059380">
    <property type="component" value="Chromosome"/>
</dbReference>
<evidence type="ECO:0000256" key="4">
    <source>
        <dbReference type="ARBA" id="ARBA00022452"/>
    </source>
</evidence>
<keyword evidence="4" id="KW-1134">Transmembrane beta strand</keyword>
<feature type="chain" id="PRO_5039951899" evidence="9">
    <location>
        <begin position="34"/>
        <end position="509"/>
    </location>
</feature>
<dbReference type="Pfam" id="PF02321">
    <property type="entry name" value="OEP"/>
    <property type="match status" value="1"/>
</dbReference>
<dbReference type="GO" id="GO:0015562">
    <property type="term" value="F:efflux transmembrane transporter activity"/>
    <property type="evidence" value="ECO:0007669"/>
    <property type="project" value="InterPro"/>
</dbReference>
<keyword evidence="11" id="KW-1185">Reference proteome</keyword>
<dbReference type="GO" id="GO:0009279">
    <property type="term" value="C:cell outer membrane"/>
    <property type="evidence" value="ECO:0007669"/>
    <property type="project" value="UniProtKB-SubCell"/>
</dbReference>
<keyword evidence="9" id="KW-0732">Signal</keyword>
<dbReference type="EMBL" id="CP093313">
    <property type="protein sequence ID" value="UWZ86789.1"/>
    <property type="molecule type" value="Genomic_DNA"/>
</dbReference>
<evidence type="ECO:0000256" key="1">
    <source>
        <dbReference type="ARBA" id="ARBA00004442"/>
    </source>
</evidence>
<feature type="region of interest" description="Disordered" evidence="8">
    <location>
        <begin position="50"/>
        <end position="76"/>
    </location>
</feature>
<feature type="compositionally biased region" description="Polar residues" evidence="8">
    <location>
        <begin position="50"/>
        <end position="70"/>
    </location>
</feature>
<dbReference type="GO" id="GO:1990281">
    <property type="term" value="C:efflux pump complex"/>
    <property type="evidence" value="ECO:0007669"/>
    <property type="project" value="TreeGrafter"/>
</dbReference>
<keyword evidence="7" id="KW-0998">Cell outer membrane</keyword>
<organism evidence="10 11">
    <name type="scientific">Occallatibacter riparius</name>
    <dbReference type="NCBI Taxonomy" id="1002689"/>
    <lineage>
        <taxon>Bacteria</taxon>
        <taxon>Pseudomonadati</taxon>
        <taxon>Acidobacteriota</taxon>
        <taxon>Terriglobia</taxon>
        <taxon>Terriglobales</taxon>
        <taxon>Acidobacteriaceae</taxon>
        <taxon>Occallatibacter</taxon>
    </lineage>
</organism>
<evidence type="ECO:0000313" key="11">
    <source>
        <dbReference type="Proteomes" id="UP001059380"/>
    </source>
</evidence>
<dbReference type="GO" id="GO:0015288">
    <property type="term" value="F:porin activity"/>
    <property type="evidence" value="ECO:0007669"/>
    <property type="project" value="TreeGrafter"/>
</dbReference>
<comment type="subcellular location">
    <subcellularLocation>
        <location evidence="1">Cell outer membrane</location>
    </subcellularLocation>
</comment>
<protein>
    <submittedName>
        <fullName evidence="10">TolC family protein</fullName>
    </submittedName>
</protein>
<evidence type="ECO:0000256" key="5">
    <source>
        <dbReference type="ARBA" id="ARBA00022692"/>
    </source>
</evidence>
<dbReference type="AlphaFoldDB" id="A0A9J7BYV2"/>
<name>A0A9J7BYV2_9BACT</name>
<accession>A0A9J7BYV2</accession>
<proteinExistence type="inferred from homology"/>
<comment type="similarity">
    <text evidence="2">Belongs to the outer membrane factor (OMF) (TC 1.B.17) family.</text>
</comment>
<evidence type="ECO:0000313" key="10">
    <source>
        <dbReference type="EMBL" id="UWZ86789.1"/>
    </source>
</evidence>
<dbReference type="SUPFAM" id="SSF56954">
    <property type="entry name" value="Outer membrane efflux proteins (OEP)"/>
    <property type="match status" value="1"/>
</dbReference>
<evidence type="ECO:0000256" key="9">
    <source>
        <dbReference type="SAM" id="SignalP"/>
    </source>
</evidence>
<keyword evidence="3" id="KW-0813">Transport</keyword>